<gene>
    <name evidence="2" type="ORF">J2T09_004663</name>
</gene>
<feature type="compositionally biased region" description="Basic and acidic residues" evidence="1">
    <location>
        <begin position="30"/>
        <end position="41"/>
    </location>
</feature>
<evidence type="ECO:0000313" key="2">
    <source>
        <dbReference type="EMBL" id="MDP9839883.1"/>
    </source>
</evidence>
<name>A0ABT9Q0M2_9HYPH</name>
<dbReference type="EMBL" id="JAUSRF010000020">
    <property type="protein sequence ID" value="MDP9839883.1"/>
    <property type="molecule type" value="Genomic_DNA"/>
</dbReference>
<protein>
    <recommendedName>
        <fullName evidence="4">Transmembrane protein</fullName>
    </recommendedName>
</protein>
<accession>A0ABT9Q0M2</accession>
<evidence type="ECO:0008006" key="4">
    <source>
        <dbReference type="Google" id="ProtNLM"/>
    </source>
</evidence>
<dbReference type="Proteomes" id="UP001241472">
    <property type="component" value="Unassembled WGS sequence"/>
</dbReference>
<proteinExistence type="predicted"/>
<feature type="region of interest" description="Disordered" evidence="1">
    <location>
        <begin position="21"/>
        <end position="41"/>
    </location>
</feature>
<evidence type="ECO:0000256" key="1">
    <source>
        <dbReference type="SAM" id="MobiDB-lite"/>
    </source>
</evidence>
<sequence length="73" mass="8067">MCDGFSACAVHAHLSRCDQKGGRRSLSVGAKDRDVKRDSSTVTERSRCRREGVRQCLVLVQAIVFLSIVAFRA</sequence>
<organism evidence="2 3">
    <name type="scientific">Neorhizobium huautlense</name>
    <dbReference type="NCBI Taxonomy" id="67774"/>
    <lineage>
        <taxon>Bacteria</taxon>
        <taxon>Pseudomonadati</taxon>
        <taxon>Pseudomonadota</taxon>
        <taxon>Alphaproteobacteria</taxon>
        <taxon>Hyphomicrobiales</taxon>
        <taxon>Rhizobiaceae</taxon>
        <taxon>Rhizobium/Agrobacterium group</taxon>
        <taxon>Neorhizobium</taxon>
    </lineage>
</organism>
<reference evidence="2 3" key="1">
    <citation type="submission" date="2023-07" db="EMBL/GenBank/DDBJ databases">
        <title>Sorghum-associated microbial communities from plants grown in Nebraska, USA.</title>
        <authorList>
            <person name="Schachtman D."/>
        </authorList>
    </citation>
    <scope>NUCLEOTIDE SEQUENCE [LARGE SCALE GENOMIC DNA]</scope>
    <source>
        <strain evidence="2 3">DS1307</strain>
    </source>
</reference>
<evidence type="ECO:0000313" key="3">
    <source>
        <dbReference type="Proteomes" id="UP001241472"/>
    </source>
</evidence>
<keyword evidence="3" id="KW-1185">Reference proteome</keyword>
<comment type="caution">
    <text evidence="2">The sequence shown here is derived from an EMBL/GenBank/DDBJ whole genome shotgun (WGS) entry which is preliminary data.</text>
</comment>